<keyword evidence="2" id="KW-1185">Reference proteome</keyword>
<sequence>MLRIAALHASASIRTGSSSQLREALDRMERLRKRRVHS</sequence>
<dbReference type="EMBL" id="AGFM01000013">
    <property type="protein sequence ID" value="EHJ61950.1"/>
    <property type="molecule type" value="Genomic_DNA"/>
</dbReference>
<accession>G6E9U5</accession>
<dbReference type="PATRIC" id="fig|1088721.3.peg.1101"/>
<gene>
    <name evidence="1" type="ORF">NSU_1116</name>
</gene>
<evidence type="ECO:0000313" key="2">
    <source>
        <dbReference type="Proteomes" id="UP000004030"/>
    </source>
</evidence>
<protein>
    <submittedName>
        <fullName evidence="1">Uncharacterized protein</fullName>
    </submittedName>
</protein>
<reference evidence="1 2" key="1">
    <citation type="journal article" date="2012" name="J. Bacteriol.">
        <title>Genome sequence of benzo(a)pyrene-degrading bacterium Novosphingobium pentaromativorans US6-1.</title>
        <authorList>
            <person name="Luo Y.R."/>
            <person name="Kang S.G."/>
            <person name="Kim S.J."/>
            <person name="Kim M.R."/>
            <person name="Li N."/>
            <person name="Lee J.H."/>
            <person name="Kwon K.K."/>
        </authorList>
    </citation>
    <scope>NUCLEOTIDE SEQUENCE [LARGE SCALE GENOMIC DNA]</scope>
    <source>
        <strain evidence="1 2">US6-1</strain>
    </source>
</reference>
<evidence type="ECO:0000313" key="1">
    <source>
        <dbReference type="EMBL" id="EHJ61950.1"/>
    </source>
</evidence>
<organism evidence="1 2">
    <name type="scientific">Novosphingobium pentaromativorans US6-1</name>
    <dbReference type="NCBI Taxonomy" id="1088721"/>
    <lineage>
        <taxon>Bacteria</taxon>
        <taxon>Pseudomonadati</taxon>
        <taxon>Pseudomonadota</taxon>
        <taxon>Alphaproteobacteria</taxon>
        <taxon>Sphingomonadales</taxon>
        <taxon>Sphingomonadaceae</taxon>
        <taxon>Novosphingobium</taxon>
    </lineage>
</organism>
<comment type="caution">
    <text evidence="1">The sequence shown here is derived from an EMBL/GenBank/DDBJ whole genome shotgun (WGS) entry which is preliminary data.</text>
</comment>
<dbReference type="AlphaFoldDB" id="G6E9U5"/>
<dbReference type="Proteomes" id="UP000004030">
    <property type="component" value="Unassembled WGS sequence"/>
</dbReference>
<proteinExistence type="predicted"/>
<name>G6E9U5_9SPHN</name>